<dbReference type="GO" id="GO:0004222">
    <property type="term" value="F:metalloendopeptidase activity"/>
    <property type="evidence" value="ECO:0007669"/>
    <property type="project" value="TreeGrafter"/>
</dbReference>
<dbReference type="AlphaFoldDB" id="A0A5C8HLT5"/>
<dbReference type="EMBL" id="VRSW01000003">
    <property type="protein sequence ID" value="TXK04215.1"/>
    <property type="molecule type" value="Genomic_DNA"/>
</dbReference>
<feature type="compositionally biased region" description="Basic and acidic residues" evidence="1">
    <location>
        <begin position="219"/>
        <end position="238"/>
    </location>
</feature>
<keyword evidence="4" id="KW-1185">Reference proteome</keyword>
<reference evidence="3 4" key="1">
    <citation type="submission" date="2019-08" db="EMBL/GenBank/DDBJ databases">
        <authorList>
            <person name="Dong K."/>
        </authorList>
    </citation>
    <scope>NUCLEOTIDE SEQUENCE [LARGE SCALE GENOMIC DNA]</scope>
    <source>
        <strain evidence="3 4">M4-8</strain>
    </source>
</reference>
<dbReference type="SUPFAM" id="SSF51261">
    <property type="entry name" value="Duplicated hybrid motif"/>
    <property type="match status" value="1"/>
</dbReference>
<name>A0A5C8HLT5_9MICO</name>
<dbReference type="Gene3D" id="2.70.70.10">
    <property type="entry name" value="Glucose Permease (Domain IIA)"/>
    <property type="match status" value="1"/>
</dbReference>
<dbReference type="Pfam" id="PF01551">
    <property type="entry name" value="Peptidase_M23"/>
    <property type="match status" value="1"/>
</dbReference>
<dbReference type="Proteomes" id="UP000321196">
    <property type="component" value="Unassembled WGS sequence"/>
</dbReference>
<evidence type="ECO:0000313" key="3">
    <source>
        <dbReference type="EMBL" id="TXK04215.1"/>
    </source>
</evidence>
<dbReference type="InterPro" id="IPR016047">
    <property type="entry name" value="M23ase_b-sheet_dom"/>
</dbReference>
<sequence>MQNAKNNEALKQTEIANIQGLISGLQTEVEVTQAASIAAGDAYYNAQQQFLMQEYRATELQTQADAEAANASDAETKVGQVASQLYRSGGDDTALKLLFSDDSADADQLLNQLGQMDKLMERNQTVYDDAVLATNSAQSLSDQAQVARDERDRLKKIAEDAWLTAQAAAQAAADALAAQQTNLMTLEAQLLALQDETTNVTTQYEAGVEAERQRLAAEEAARIAAAEEARRRAEEEAAKNPPVTTPQPPSAGGGGGSSGGTGGWVRPSYGERTSGYGPRYSQCGPNYCMSSFHQGVDLASGCGSGIYAAQSGTVTYSGYNGGYGNYVRIDHGGGISTGYAHIQSGGLLVSYGQWVNAGDLIALEGNTGNSFGCHVHFEVYNWGSTINPIDFMAGRGIWV</sequence>
<protein>
    <submittedName>
        <fullName evidence="3">M23 family metallopeptidase</fullName>
    </submittedName>
</protein>
<accession>A0A5C8HLT5</accession>
<proteinExistence type="predicted"/>
<feature type="region of interest" description="Disordered" evidence="1">
    <location>
        <begin position="219"/>
        <end position="270"/>
    </location>
</feature>
<dbReference type="InterPro" id="IPR050570">
    <property type="entry name" value="Cell_wall_metabolism_enzyme"/>
</dbReference>
<evidence type="ECO:0000313" key="4">
    <source>
        <dbReference type="Proteomes" id="UP000321196"/>
    </source>
</evidence>
<organism evidence="3 4">
    <name type="scientific">Microbacterium mitrae</name>
    <dbReference type="NCBI Taxonomy" id="664640"/>
    <lineage>
        <taxon>Bacteria</taxon>
        <taxon>Bacillati</taxon>
        <taxon>Actinomycetota</taxon>
        <taxon>Actinomycetes</taxon>
        <taxon>Micrococcales</taxon>
        <taxon>Microbacteriaceae</taxon>
        <taxon>Microbacterium</taxon>
    </lineage>
</organism>
<dbReference type="OrthoDB" id="1099523at2"/>
<evidence type="ECO:0000259" key="2">
    <source>
        <dbReference type="Pfam" id="PF01551"/>
    </source>
</evidence>
<feature type="compositionally biased region" description="Gly residues" evidence="1">
    <location>
        <begin position="251"/>
        <end position="263"/>
    </location>
</feature>
<comment type="caution">
    <text evidence="3">The sequence shown here is derived from an EMBL/GenBank/DDBJ whole genome shotgun (WGS) entry which is preliminary data.</text>
</comment>
<gene>
    <name evidence="3" type="ORF">FVP60_10195</name>
</gene>
<dbReference type="CDD" id="cd12797">
    <property type="entry name" value="M23_peptidase"/>
    <property type="match status" value="1"/>
</dbReference>
<dbReference type="PANTHER" id="PTHR21666:SF270">
    <property type="entry name" value="MUREIN HYDROLASE ACTIVATOR ENVC"/>
    <property type="match status" value="1"/>
</dbReference>
<evidence type="ECO:0000256" key="1">
    <source>
        <dbReference type="SAM" id="MobiDB-lite"/>
    </source>
</evidence>
<dbReference type="PANTHER" id="PTHR21666">
    <property type="entry name" value="PEPTIDASE-RELATED"/>
    <property type="match status" value="1"/>
</dbReference>
<feature type="domain" description="M23ase beta-sheet core" evidence="2">
    <location>
        <begin position="292"/>
        <end position="388"/>
    </location>
</feature>
<dbReference type="InterPro" id="IPR011055">
    <property type="entry name" value="Dup_hybrid_motif"/>
</dbReference>